<name>A0AAV4UTN3_CAEEX</name>
<dbReference type="AlphaFoldDB" id="A0AAV4UTN3"/>
<evidence type="ECO:0000313" key="1">
    <source>
        <dbReference type="EMBL" id="GIY61387.1"/>
    </source>
</evidence>
<reference evidence="1 2" key="1">
    <citation type="submission" date="2021-06" db="EMBL/GenBank/DDBJ databases">
        <title>Caerostris extrusa draft genome.</title>
        <authorList>
            <person name="Kono N."/>
            <person name="Arakawa K."/>
        </authorList>
    </citation>
    <scope>NUCLEOTIDE SEQUENCE [LARGE SCALE GENOMIC DNA]</scope>
</reference>
<sequence>MNVFIFLKPVRKTIRLFTLLPALAYKSLFRSDLNVDLSRNFKRLVWLFVHYQWRLSNIIYVMVFVLLFYVQEMPLSLQVPRFTIFLVGWNLAPKKRTSASVEPWQPFFMGHPATEVPPIRKRHTESRLSHIDTVPEMKSYYDGGWKAAHDKDMNIVGQTFCAIFKICNKS</sequence>
<gene>
    <name evidence="1" type="ORF">CEXT_151791</name>
</gene>
<comment type="caution">
    <text evidence="1">The sequence shown here is derived from an EMBL/GenBank/DDBJ whole genome shotgun (WGS) entry which is preliminary data.</text>
</comment>
<dbReference type="EMBL" id="BPLR01013460">
    <property type="protein sequence ID" value="GIY61387.1"/>
    <property type="molecule type" value="Genomic_DNA"/>
</dbReference>
<keyword evidence="2" id="KW-1185">Reference proteome</keyword>
<dbReference type="Proteomes" id="UP001054945">
    <property type="component" value="Unassembled WGS sequence"/>
</dbReference>
<accession>A0AAV4UTN3</accession>
<protein>
    <submittedName>
        <fullName evidence="1">Uncharacterized protein</fullName>
    </submittedName>
</protein>
<organism evidence="1 2">
    <name type="scientific">Caerostris extrusa</name>
    <name type="common">Bark spider</name>
    <name type="synonym">Caerostris bankana</name>
    <dbReference type="NCBI Taxonomy" id="172846"/>
    <lineage>
        <taxon>Eukaryota</taxon>
        <taxon>Metazoa</taxon>
        <taxon>Ecdysozoa</taxon>
        <taxon>Arthropoda</taxon>
        <taxon>Chelicerata</taxon>
        <taxon>Arachnida</taxon>
        <taxon>Araneae</taxon>
        <taxon>Araneomorphae</taxon>
        <taxon>Entelegynae</taxon>
        <taxon>Araneoidea</taxon>
        <taxon>Araneidae</taxon>
        <taxon>Caerostris</taxon>
    </lineage>
</organism>
<evidence type="ECO:0000313" key="2">
    <source>
        <dbReference type="Proteomes" id="UP001054945"/>
    </source>
</evidence>
<proteinExistence type="predicted"/>